<reference evidence="3" key="1">
    <citation type="submission" date="2022-11" db="EMBL/GenBank/DDBJ databases">
        <title>Genome Sequence of Cubamyces cubensis.</title>
        <authorList>
            <person name="Buettner E."/>
        </authorList>
    </citation>
    <scope>NUCLEOTIDE SEQUENCE</scope>
    <source>
        <strain evidence="3">MPL-01</strain>
    </source>
</reference>
<dbReference type="Pfam" id="PF11790">
    <property type="entry name" value="Glyco_hydro_cc"/>
    <property type="match status" value="1"/>
</dbReference>
<protein>
    <recommendedName>
        <fullName evidence="2">Asl1-like glycosyl hydrolase catalytic domain-containing protein</fullName>
    </recommendedName>
</protein>
<dbReference type="Proteomes" id="UP001215151">
    <property type="component" value="Unassembled WGS sequence"/>
</dbReference>
<dbReference type="InterPro" id="IPR053183">
    <property type="entry name" value="ASL1"/>
</dbReference>
<dbReference type="PANTHER" id="PTHR34154:SF3">
    <property type="entry name" value="ALKALI-SENSITIVE LINKAGE PROTEIN 1"/>
    <property type="match status" value="1"/>
</dbReference>
<proteinExistence type="predicted"/>
<dbReference type="SUPFAM" id="SSF51445">
    <property type="entry name" value="(Trans)glycosidases"/>
    <property type="match status" value="1"/>
</dbReference>
<name>A0AAD7XFH7_9APHY</name>
<evidence type="ECO:0000313" key="3">
    <source>
        <dbReference type="EMBL" id="KAJ8497046.1"/>
    </source>
</evidence>
<keyword evidence="1" id="KW-0732">Signal</keyword>
<keyword evidence="4" id="KW-1185">Reference proteome</keyword>
<dbReference type="GO" id="GO:0009277">
    <property type="term" value="C:fungal-type cell wall"/>
    <property type="evidence" value="ECO:0007669"/>
    <property type="project" value="TreeGrafter"/>
</dbReference>
<gene>
    <name evidence="3" type="ORF">ONZ51_g773</name>
</gene>
<evidence type="ECO:0000256" key="1">
    <source>
        <dbReference type="SAM" id="SignalP"/>
    </source>
</evidence>
<dbReference type="InterPro" id="IPR024655">
    <property type="entry name" value="Asl1_glyco_hydro_catalytic"/>
</dbReference>
<dbReference type="AlphaFoldDB" id="A0AAD7XFH7"/>
<evidence type="ECO:0000313" key="4">
    <source>
        <dbReference type="Proteomes" id="UP001215151"/>
    </source>
</evidence>
<comment type="caution">
    <text evidence="3">The sequence shown here is derived from an EMBL/GenBank/DDBJ whole genome shotgun (WGS) entry which is preliminary data.</text>
</comment>
<dbReference type="EMBL" id="JAPEVG010000009">
    <property type="protein sequence ID" value="KAJ8497046.1"/>
    <property type="molecule type" value="Genomic_DNA"/>
</dbReference>
<dbReference type="GO" id="GO:0071966">
    <property type="term" value="P:fungal-type cell wall polysaccharide metabolic process"/>
    <property type="evidence" value="ECO:0007669"/>
    <property type="project" value="TreeGrafter"/>
</dbReference>
<feature type="domain" description="Asl1-like glycosyl hydrolase catalytic" evidence="2">
    <location>
        <begin position="66"/>
        <end position="297"/>
    </location>
</feature>
<feature type="chain" id="PRO_5041956269" description="Asl1-like glycosyl hydrolase catalytic domain-containing protein" evidence="1">
    <location>
        <begin position="35"/>
        <end position="304"/>
    </location>
</feature>
<dbReference type="PANTHER" id="PTHR34154">
    <property type="entry name" value="ALKALI-SENSITIVE LINKAGE PROTEIN 1"/>
    <property type="match status" value="1"/>
</dbReference>
<organism evidence="3 4">
    <name type="scientific">Trametes cubensis</name>
    <dbReference type="NCBI Taxonomy" id="1111947"/>
    <lineage>
        <taxon>Eukaryota</taxon>
        <taxon>Fungi</taxon>
        <taxon>Dikarya</taxon>
        <taxon>Basidiomycota</taxon>
        <taxon>Agaricomycotina</taxon>
        <taxon>Agaricomycetes</taxon>
        <taxon>Polyporales</taxon>
        <taxon>Polyporaceae</taxon>
        <taxon>Trametes</taxon>
    </lineage>
</organism>
<dbReference type="InterPro" id="IPR017853">
    <property type="entry name" value="GH"/>
</dbReference>
<evidence type="ECO:0000259" key="2">
    <source>
        <dbReference type="Pfam" id="PF11790"/>
    </source>
</evidence>
<accession>A0AAD7XFH7</accession>
<sequence length="304" mass="32672">MAGSAKPSALLAFSSSAVLALAWLCLGALTRVSAMPSASPDAGTADVAPKAQISSSFGQKGSKICAAWGDGNDPSLANFKTSHVVGLYDWTVQKPSAADSLGFDFWPMLWGGSEDMISAFESTVTAGYGTIILGFNEPNEEGQSNLDPFTAAALWQQYIEPKRSLGYKTCSPAISSRPNGQQWMQEFLQACSGCTIDYQCLHWYDIGFSGLQTYLEENHDTFGLPILLTEFADQDFNSGAQPSLGDVITFMQQALEYFDNTDWILAACPFGILFPQAGVTNNNALQNADGTPTELGTIVINDEY</sequence>
<feature type="signal peptide" evidence="1">
    <location>
        <begin position="1"/>
        <end position="34"/>
    </location>
</feature>